<dbReference type="EMBL" id="LSDA01000049">
    <property type="protein sequence ID" value="KXB58686.1"/>
    <property type="molecule type" value="Genomic_DNA"/>
</dbReference>
<protein>
    <submittedName>
        <fullName evidence="6">Putative cadmium efflux system accessory protein</fullName>
    </submittedName>
</protein>
<evidence type="ECO:0000313" key="7">
    <source>
        <dbReference type="Proteomes" id="UP000070394"/>
    </source>
</evidence>
<gene>
    <name evidence="6" type="ORF">HMPREF1866_01094</name>
</gene>
<keyword evidence="1" id="KW-0805">Transcription regulation</keyword>
<dbReference type="PANTHER" id="PTHR43132:SF6">
    <property type="entry name" value="HTH-TYPE TRANSCRIPTIONAL REPRESSOR CZRA"/>
    <property type="match status" value="1"/>
</dbReference>
<dbReference type="GO" id="GO:0003677">
    <property type="term" value="F:DNA binding"/>
    <property type="evidence" value="ECO:0007669"/>
    <property type="project" value="UniProtKB-KW"/>
</dbReference>
<sequence>MDREEAVGKAKTDMLDSEIIESLSKLFKVFGDPTRIKILWSLNVHELCVLDICEVLGMTKSAVSHQLSTLKEAKLVRARREGKEVYYSLDDEHVKEIFETGIIHVTHICKEHQKGERK</sequence>
<reference evidence="7" key="1">
    <citation type="submission" date="2016-01" db="EMBL/GenBank/DDBJ databases">
        <authorList>
            <person name="Mitreva M."/>
            <person name="Pepin K.H."/>
            <person name="Mihindukulasuriya K.A."/>
            <person name="Fulton R."/>
            <person name="Fronick C."/>
            <person name="O'Laughlin M."/>
            <person name="Miner T."/>
            <person name="Herter B."/>
            <person name="Rosa B.A."/>
            <person name="Cordes M."/>
            <person name="Tomlinson C."/>
            <person name="Wollam A."/>
            <person name="Palsikar V.B."/>
            <person name="Mardis E.R."/>
            <person name="Wilson R.K."/>
        </authorList>
    </citation>
    <scope>NUCLEOTIDE SEQUENCE [LARGE SCALE GENOMIC DNA]</scope>
    <source>
        <strain evidence="7">DNF00896</strain>
    </source>
</reference>
<dbReference type="NCBIfam" id="NF033788">
    <property type="entry name" value="HTH_metalloreg"/>
    <property type="match status" value="1"/>
</dbReference>
<dbReference type="GO" id="GO:0046686">
    <property type="term" value="P:response to cadmium ion"/>
    <property type="evidence" value="ECO:0007669"/>
    <property type="project" value="UniProtKB-KW"/>
</dbReference>
<dbReference type="CDD" id="cd00090">
    <property type="entry name" value="HTH_ARSR"/>
    <property type="match status" value="1"/>
</dbReference>
<dbReference type="PROSITE" id="PS00846">
    <property type="entry name" value="HTH_ARSR_1"/>
    <property type="match status" value="1"/>
</dbReference>
<dbReference type="PATRIC" id="fig|467210.3.peg.1084"/>
<dbReference type="AlphaFoldDB" id="A0A133ZTE7"/>
<evidence type="ECO:0000313" key="6">
    <source>
        <dbReference type="EMBL" id="KXB58686.1"/>
    </source>
</evidence>
<dbReference type="SMART" id="SM00418">
    <property type="entry name" value="HTH_ARSR"/>
    <property type="match status" value="1"/>
</dbReference>
<dbReference type="SUPFAM" id="SSF46785">
    <property type="entry name" value="Winged helix' DNA-binding domain"/>
    <property type="match status" value="1"/>
</dbReference>
<dbReference type="InterPro" id="IPR036388">
    <property type="entry name" value="WH-like_DNA-bd_sf"/>
</dbReference>
<evidence type="ECO:0000256" key="2">
    <source>
        <dbReference type="ARBA" id="ARBA00023125"/>
    </source>
</evidence>
<name>A0A133ZTE7_9FIRM</name>
<dbReference type="Proteomes" id="UP000070394">
    <property type="component" value="Unassembled WGS sequence"/>
</dbReference>
<evidence type="ECO:0000259" key="5">
    <source>
        <dbReference type="PROSITE" id="PS50987"/>
    </source>
</evidence>
<dbReference type="GO" id="GO:0003700">
    <property type="term" value="F:DNA-binding transcription factor activity"/>
    <property type="evidence" value="ECO:0007669"/>
    <property type="project" value="InterPro"/>
</dbReference>
<evidence type="ECO:0000256" key="4">
    <source>
        <dbReference type="ARBA" id="ARBA00043263"/>
    </source>
</evidence>
<accession>A0A133ZTE7</accession>
<keyword evidence="4" id="KW-0105">Cadmium resistance</keyword>
<dbReference type="InterPro" id="IPR051011">
    <property type="entry name" value="Metal_resp_trans_reg"/>
</dbReference>
<keyword evidence="3" id="KW-0804">Transcription</keyword>
<dbReference type="Gene3D" id="1.10.10.10">
    <property type="entry name" value="Winged helix-like DNA-binding domain superfamily/Winged helix DNA-binding domain"/>
    <property type="match status" value="1"/>
</dbReference>
<organism evidence="6 7">
    <name type="scientific">Lachnoanaerobaculum saburreum</name>
    <dbReference type="NCBI Taxonomy" id="467210"/>
    <lineage>
        <taxon>Bacteria</taxon>
        <taxon>Bacillati</taxon>
        <taxon>Bacillota</taxon>
        <taxon>Clostridia</taxon>
        <taxon>Lachnospirales</taxon>
        <taxon>Lachnospiraceae</taxon>
        <taxon>Lachnoanaerobaculum</taxon>
    </lineage>
</organism>
<dbReference type="InterPro" id="IPR001845">
    <property type="entry name" value="HTH_ArsR_DNA-bd_dom"/>
</dbReference>
<feature type="domain" description="HTH arsR-type" evidence="5">
    <location>
        <begin position="15"/>
        <end position="109"/>
    </location>
</feature>
<evidence type="ECO:0000256" key="1">
    <source>
        <dbReference type="ARBA" id="ARBA00023015"/>
    </source>
</evidence>
<dbReference type="InterPro" id="IPR018334">
    <property type="entry name" value="ArsR_HTH"/>
</dbReference>
<dbReference type="STRING" id="467210.HMPREF1866_01094"/>
<comment type="caution">
    <text evidence="6">The sequence shown here is derived from an EMBL/GenBank/DDBJ whole genome shotgun (WGS) entry which is preliminary data.</text>
</comment>
<dbReference type="PROSITE" id="PS50987">
    <property type="entry name" value="HTH_ARSR_2"/>
    <property type="match status" value="1"/>
</dbReference>
<evidence type="ECO:0000256" key="3">
    <source>
        <dbReference type="ARBA" id="ARBA00023163"/>
    </source>
</evidence>
<dbReference type="Pfam" id="PF01022">
    <property type="entry name" value="HTH_5"/>
    <property type="match status" value="1"/>
</dbReference>
<keyword evidence="7" id="KW-1185">Reference proteome</keyword>
<keyword evidence="2" id="KW-0238">DNA-binding</keyword>
<proteinExistence type="predicted"/>
<dbReference type="InterPro" id="IPR036390">
    <property type="entry name" value="WH_DNA-bd_sf"/>
</dbReference>
<dbReference type="PANTHER" id="PTHR43132">
    <property type="entry name" value="ARSENICAL RESISTANCE OPERON REPRESSOR ARSR-RELATED"/>
    <property type="match status" value="1"/>
</dbReference>
<dbReference type="PRINTS" id="PR00778">
    <property type="entry name" value="HTHARSR"/>
</dbReference>
<dbReference type="OrthoDB" id="9794330at2"/>
<dbReference type="InterPro" id="IPR011991">
    <property type="entry name" value="ArsR-like_HTH"/>
</dbReference>